<organism evidence="3 4">
    <name type="scientific">Parapedobacter pyrenivorans</name>
    <dbReference type="NCBI Taxonomy" id="1305674"/>
    <lineage>
        <taxon>Bacteria</taxon>
        <taxon>Pseudomonadati</taxon>
        <taxon>Bacteroidota</taxon>
        <taxon>Sphingobacteriia</taxon>
        <taxon>Sphingobacteriales</taxon>
        <taxon>Sphingobacteriaceae</taxon>
        <taxon>Parapedobacter</taxon>
    </lineage>
</organism>
<dbReference type="EMBL" id="BMER01000001">
    <property type="protein sequence ID" value="GGG79564.1"/>
    <property type="molecule type" value="Genomic_DNA"/>
</dbReference>
<evidence type="ECO:0000256" key="1">
    <source>
        <dbReference type="SAM" id="SignalP"/>
    </source>
</evidence>
<reference evidence="3" key="1">
    <citation type="journal article" date="2014" name="Int. J. Syst. Evol. Microbiol.">
        <title>Complete genome sequence of Corynebacterium casei LMG S-19264T (=DSM 44701T), isolated from a smear-ripened cheese.</title>
        <authorList>
            <consortium name="US DOE Joint Genome Institute (JGI-PGF)"/>
            <person name="Walter F."/>
            <person name="Albersmeier A."/>
            <person name="Kalinowski J."/>
            <person name="Ruckert C."/>
        </authorList>
    </citation>
    <scope>NUCLEOTIDE SEQUENCE</scope>
    <source>
        <strain evidence="3">CGMCC 1.12195</strain>
    </source>
</reference>
<proteinExistence type="predicted"/>
<comment type="caution">
    <text evidence="3">The sequence shown here is derived from an EMBL/GenBank/DDBJ whole genome shotgun (WGS) entry which is preliminary data.</text>
</comment>
<reference evidence="3" key="2">
    <citation type="submission" date="2020-09" db="EMBL/GenBank/DDBJ databases">
        <authorList>
            <person name="Sun Q."/>
            <person name="Zhou Y."/>
        </authorList>
    </citation>
    <scope>NUCLEOTIDE SEQUENCE</scope>
    <source>
        <strain evidence="3">CGMCC 1.12195</strain>
    </source>
</reference>
<dbReference type="InterPro" id="IPR036278">
    <property type="entry name" value="Sialidase_sf"/>
</dbReference>
<gene>
    <name evidence="3" type="ORF">GCM10007415_09730</name>
</gene>
<dbReference type="PROSITE" id="PS51257">
    <property type="entry name" value="PROKAR_LIPOPROTEIN"/>
    <property type="match status" value="1"/>
</dbReference>
<dbReference type="Gene3D" id="2.120.10.10">
    <property type="match status" value="1"/>
</dbReference>
<dbReference type="AlphaFoldDB" id="A0A917HIV0"/>
<name>A0A917HIV0_9SPHI</name>
<feature type="signal peptide" evidence="1">
    <location>
        <begin position="1"/>
        <end position="28"/>
    </location>
</feature>
<evidence type="ECO:0000313" key="3">
    <source>
        <dbReference type="EMBL" id="GGG79564.1"/>
    </source>
</evidence>
<keyword evidence="4" id="KW-1185">Reference proteome</keyword>
<dbReference type="SUPFAM" id="SSF50939">
    <property type="entry name" value="Sialidases"/>
    <property type="match status" value="1"/>
</dbReference>
<feature type="chain" id="PRO_5037134052" description="Sialidase domain-containing protein" evidence="1">
    <location>
        <begin position="29"/>
        <end position="385"/>
    </location>
</feature>
<dbReference type="Pfam" id="PF13088">
    <property type="entry name" value="BNR_2"/>
    <property type="match status" value="1"/>
</dbReference>
<feature type="domain" description="Sialidase" evidence="2">
    <location>
        <begin position="123"/>
        <end position="355"/>
    </location>
</feature>
<dbReference type="PANTHER" id="PTHR43752">
    <property type="entry name" value="BNR/ASP-BOX REPEAT FAMILY PROTEIN"/>
    <property type="match status" value="1"/>
</dbReference>
<accession>A0A917HIV0</accession>
<dbReference type="RefSeq" id="WP_229738578.1">
    <property type="nucleotide sequence ID" value="NZ_BMER01000001.1"/>
</dbReference>
<sequence>MKKLRKMSSLVLGLAWLVLATVSCQHNAASENGENVTDSLDKELVLKLAPGADNPRNSEGDFITLKDGRILFVYSRYTGESTSDHAPAYLAGRISADNGKTWTETDELIVEKEGDMNVMSVSLLRLQNGKIALFYLRKNAVTDCIPMMRISDDEAKTWSEPIACITDKQGYFVLNNDRVIQLEDGRLMMAVALHQTPNGEWKNEATLYAYYSDDDGQTWTSSEAVPNNQGVITQEPGLMELKDGRIMMYIRASGGAQQLSYSSDKGKTWSPIEKSNIPSPLSPATIKRIPETGDLLLVWNNNDGSNPAIKDKRTPLTIAVSKDEGKTWSHQQDIETDPDGWYCYIAVHFTDDGQVLLGYCAGSIAKKTHLSVTDITRLGLDEVYR</sequence>
<dbReference type="InterPro" id="IPR011040">
    <property type="entry name" value="Sialidase"/>
</dbReference>
<keyword evidence="1" id="KW-0732">Signal</keyword>
<evidence type="ECO:0000313" key="4">
    <source>
        <dbReference type="Proteomes" id="UP000660862"/>
    </source>
</evidence>
<dbReference type="CDD" id="cd15482">
    <property type="entry name" value="Sialidase_non-viral"/>
    <property type="match status" value="1"/>
</dbReference>
<evidence type="ECO:0000259" key="2">
    <source>
        <dbReference type="Pfam" id="PF13088"/>
    </source>
</evidence>
<dbReference type="PANTHER" id="PTHR43752:SF2">
    <property type="entry name" value="BNR_ASP-BOX REPEAT FAMILY PROTEIN"/>
    <property type="match status" value="1"/>
</dbReference>
<dbReference type="Proteomes" id="UP000660862">
    <property type="component" value="Unassembled WGS sequence"/>
</dbReference>
<protein>
    <recommendedName>
        <fullName evidence="2">Sialidase domain-containing protein</fullName>
    </recommendedName>
</protein>